<protein>
    <recommendedName>
        <fullName evidence="2">LRAT domain-containing protein</fullName>
    </recommendedName>
</protein>
<feature type="transmembrane region" description="Helical" evidence="1">
    <location>
        <begin position="315"/>
        <end position="336"/>
    </location>
</feature>
<keyword evidence="1" id="KW-0472">Membrane</keyword>
<evidence type="ECO:0000259" key="2">
    <source>
        <dbReference type="Pfam" id="PF04970"/>
    </source>
</evidence>
<feature type="transmembrane region" description="Helical" evidence="1">
    <location>
        <begin position="273"/>
        <end position="294"/>
    </location>
</feature>
<evidence type="ECO:0000313" key="3">
    <source>
        <dbReference type="EMBL" id="KAJ8029342.1"/>
    </source>
</evidence>
<feature type="transmembrane region" description="Helical" evidence="1">
    <location>
        <begin position="342"/>
        <end position="359"/>
    </location>
</feature>
<proteinExistence type="predicted"/>
<dbReference type="InterPro" id="IPR007053">
    <property type="entry name" value="LRAT_dom"/>
</dbReference>
<dbReference type="EMBL" id="JAIZAY010000014">
    <property type="protein sequence ID" value="KAJ8029342.1"/>
    <property type="molecule type" value="Genomic_DNA"/>
</dbReference>
<keyword evidence="1" id="KW-1133">Transmembrane helix</keyword>
<sequence>MNRLLEGQCICGNSDNRRFWVLRSLDNDGEVWGVCCQKRKCHTEFLIDRFSPADRGDVANLHQVSWNGKTLIQVNPLTPPSNYGFQASLQRVRVRRIQQLIKGDQIIWSRGYFIWHHGIVTQVNTDGPLNFEVVHWSMVTKTKMQIVRELLKESDLDKAFKIDYSEVYAQTDDSRNLVVSRAYSRLYSESNEPSILRLIKIKGEYDYDYAFSNANCEHFANYCSQGTESCYQCYYFVKAMVNTFGASTCLSSVKAAFIFIAEAVENGSRAKEIAGSSAVAIVESLHFIVSMLILRKLSKMGLVSPGTCLHEVVKHLFGIILAVIFTLIVGLLVGHIPLLEVFLTPVVALLMKFVGMQLGSELGLCMADKCIERDEGAREQRSEHAYIRL</sequence>
<organism evidence="3 4">
    <name type="scientific">Holothuria leucospilota</name>
    <name type="common">Black long sea cucumber</name>
    <name type="synonym">Mertensiothuria leucospilota</name>
    <dbReference type="NCBI Taxonomy" id="206669"/>
    <lineage>
        <taxon>Eukaryota</taxon>
        <taxon>Metazoa</taxon>
        <taxon>Echinodermata</taxon>
        <taxon>Eleutherozoa</taxon>
        <taxon>Echinozoa</taxon>
        <taxon>Holothuroidea</taxon>
        <taxon>Aspidochirotacea</taxon>
        <taxon>Aspidochirotida</taxon>
        <taxon>Holothuriidae</taxon>
        <taxon>Holothuria</taxon>
    </lineage>
</organism>
<keyword evidence="1" id="KW-0812">Transmembrane</keyword>
<keyword evidence="4" id="KW-1185">Reference proteome</keyword>
<dbReference type="AlphaFoldDB" id="A0A9Q1BMD8"/>
<reference evidence="3" key="1">
    <citation type="submission" date="2021-10" db="EMBL/GenBank/DDBJ databases">
        <title>Tropical sea cucumber genome reveals ecological adaptation and Cuvierian tubules defense mechanism.</title>
        <authorList>
            <person name="Chen T."/>
        </authorList>
    </citation>
    <scope>NUCLEOTIDE SEQUENCE</scope>
    <source>
        <strain evidence="3">Nanhai2018</strain>
        <tissue evidence="3">Muscle</tissue>
    </source>
</reference>
<dbReference type="Gene3D" id="3.90.1720.10">
    <property type="entry name" value="endopeptidase domain like (from Nostoc punctiforme)"/>
    <property type="match status" value="1"/>
</dbReference>
<dbReference type="Proteomes" id="UP001152320">
    <property type="component" value="Chromosome 14"/>
</dbReference>
<feature type="domain" description="LRAT" evidence="2">
    <location>
        <begin position="101"/>
        <end position="227"/>
    </location>
</feature>
<evidence type="ECO:0000313" key="4">
    <source>
        <dbReference type="Proteomes" id="UP001152320"/>
    </source>
</evidence>
<gene>
    <name evidence="3" type="ORF">HOLleu_28713</name>
</gene>
<name>A0A9Q1BMD8_HOLLE</name>
<comment type="caution">
    <text evidence="3">The sequence shown here is derived from an EMBL/GenBank/DDBJ whole genome shotgun (WGS) entry which is preliminary data.</text>
</comment>
<dbReference type="Pfam" id="PF04970">
    <property type="entry name" value="LRAT"/>
    <property type="match status" value="1"/>
</dbReference>
<evidence type="ECO:0000256" key="1">
    <source>
        <dbReference type="SAM" id="Phobius"/>
    </source>
</evidence>
<accession>A0A9Q1BMD8</accession>